<dbReference type="GO" id="GO:0016491">
    <property type="term" value="F:oxidoreductase activity"/>
    <property type="evidence" value="ECO:0007669"/>
    <property type="project" value="TreeGrafter"/>
</dbReference>
<dbReference type="SUPFAM" id="SSF52218">
    <property type="entry name" value="Flavoproteins"/>
    <property type="match status" value="1"/>
</dbReference>
<proteinExistence type="predicted"/>
<evidence type="ECO:0000256" key="1">
    <source>
        <dbReference type="ARBA" id="ARBA00022630"/>
    </source>
</evidence>
<dbReference type="RefSeq" id="WP_006006715.1">
    <property type="nucleotide sequence ID" value="NZ_BAET01000030.1"/>
</dbReference>
<dbReference type="PANTHER" id="PTHR19384">
    <property type="entry name" value="NITRIC OXIDE SYNTHASE-RELATED"/>
    <property type="match status" value="1"/>
</dbReference>
<dbReference type="OrthoDB" id="359268at2"/>
<feature type="domain" description="Flavodoxin-like" evidence="3">
    <location>
        <begin position="3"/>
        <end position="140"/>
    </location>
</feature>
<dbReference type="AlphaFoldDB" id="H5TDX8"/>
<keyword evidence="2" id="KW-0288">FMN</keyword>
<dbReference type="STRING" id="56804.BAE46_08710"/>
<accession>H5TDX8</accession>
<sequence length="145" mass="15287">MDVNIAIGSVLGASEYVAEAVEAMLKTKGYNATCHFTPSISDINLEQLLVIITSTHGAGDLPDNIQPFIKDLAGKDLTGVRAIIIGLGDSSYDTFCAASLTVESTIVGAGASLLFPVFQIDVLHHPIPEELAVEWLSTKLSTITA</sequence>
<dbReference type="EMBL" id="BAET01000030">
    <property type="protein sequence ID" value="GAB56505.1"/>
    <property type="molecule type" value="Genomic_DNA"/>
</dbReference>
<keyword evidence="5" id="KW-1185">Reference proteome</keyword>
<name>H5TDX8_9ALTE</name>
<evidence type="ECO:0000313" key="5">
    <source>
        <dbReference type="Proteomes" id="UP000053586"/>
    </source>
</evidence>
<dbReference type="Pfam" id="PF00258">
    <property type="entry name" value="Flavodoxin_1"/>
    <property type="match status" value="1"/>
</dbReference>
<dbReference type="InterPro" id="IPR029039">
    <property type="entry name" value="Flavoprotein-like_sf"/>
</dbReference>
<protein>
    <submittedName>
        <fullName evidence="4">MioC protein</fullName>
    </submittedName>
</protein>
<dbReference type="PROSITE" id="PS50902">
    <property type="entry name" value="FLAVODOXIN_LIKE"/>
    <property type="match status" value="1"/>
</dbReference>
<dbReference type="Gene3D" id="3.40.50.360">
    <property type="match status" value="1"/>
</dbReference>
<dbReference type="Proteomes" id="UP000053586">
    <property type="component" value="Unassembled WGS sequence"/>
</dbReference>
<comment type="caution">
    <text evidence="4">The sequence shown here is derived from an EMBL/GenBank/DDBJ whole genome shotgun (WGS) entry which is preliminary data.</text>
</comment>
<dbReference type="GO" id="GO:0005829">
    <property type="term" value="C:cytosol"/>
    <property type="evidence" value="ECO:0007669"/>
    <property type="project" value="TreeGrafter"/>
</dbReference>
<evidence type="ECO:0000256" key="2">
    <source>
        <dbReference type="ARBA" id="ARBA00022643"/>
    </source>
</evidence>
<dbReference type="eggNOG" id="COG0716">
    <property type="taxonomic scope" value="Bacteria"/>
</dbReference>
<evidence type="ECO:0000259" key="3">
    <source>
        <dbReference type="PROSITE" id="PS50902"/>
    </source>
</evidence>
<gene>
    <name evidence="4" type="primary">mioC</name>
    <name evidence="4" type="ORF">GPUN_2390</name>
</gene>
<reference evidence="4 5" key="1">
    <citation type="journal article" date="2012" name="J. Bacteriol.">
        <title>Genome sequence of proteorhodopsin-containing sea ice bacterium Glaciecola punicea ACAM 611T.</title>
        <authorList>
            <person name="Qin Q.-L."/>
            <person name="Xie B.-B."/>
            <person name="Shu Y.-L."/>
            <person name="Rong J.-C."/>
            <person name="Zhao D.-L."/>
            <person name="Zhang X.-Y."/>
            <person name="Chen X.-L."/>
            <person name="Zhou B.-C."/>
            <person name="Zhanga Y.-Z."/>
        </authorList>
    </citation>
    <scope>NUCLEOTIDE SEQUENCE [LARGE SCALE GENOMIC DNA]</scope>
    <source>
        <strain evidence="4 5">ACAM 611</strain>
    </source>
</reference>
<reference evidence="4 5" key="2">
    <citation type="journal article" date="2017" name="Antonie Van Leeuwenhoek">
        <title>Rhizobium rhizosphaerae sp. nov., a novel species isolated from rice rhizosphere.</title>
        <authorList>
            <person name="Zhao J.J."/>
            <person name="Zhang J."/>
            <person name="Zhang R.J."/>
            <person name="Zhang C.W."/>
            <person name="Yin H.Q."/>
            <person name="Zhang X.X."/>
        </authorList>
    </citation>
    <scope>NUCLEOTIDE SEQUENCE [LARGE SCALE GENOMIC DNA]</scope>
    <source>
        <strain evidence="4 5">ACAM 611</strain>
    </source>
</reference>
<dbReference type="GO" id="GO:0050660">
    <property type="term" value="F:flavin adenine dinucleotide binding"/>
    <property type="evidence" value="ECO:0007669"/>
    <property type="project" value="TreeGrafter"/>
</dbReference>
<dbReference type="GO" id="GO:0010181">
    <property type="term" value="F:FMN binding"/>
    <property type="evidence" value="ECO:0007669"/>
    <property type="project" value="InterPro"/>
</dbReference>
<evidence type="ECO:0000313" key="4">
    <source>
        <dbReference type="EMBL" id="GAB56505.1"/>
    </source>
</evidence>
<dbReference type="InterPro" id="IPR008254">
    <property type="entry name" value="Flavodoxin/NO_synth"/>
</dbReference>
<organism evidence="4 5">
    <name type="scientific">Glaciecola punicea ACAM 611</name>
    <dbReference type="NCBI Taxonomy" id="1121923"/>
    <lineage>
        <taxon>Bacteria</taxon>
        <taxon>Pseudomonadati</taxon>
        <taxon>Pseudomonadota</taxon>
        <taxon>Gammaproteobacteria</taxon>
        <taxon>Alteromonadales</taxon>
        <taxon>Alteromonadaceae</taxon>
        <taxon>Glaciecola</taxon>
    </lineage>
</organism>
<keyword evidence="1" id="KW-0285">Flavoprotein</keyword>